<accession>A0ACC0YFR2</accession>
<comment type="caution">
    <text evidence="1">The sequence shown here is derived from an EMBL/GenBank/DDBJ whole genome shotgun (WGS) entry which is preliminary data.</text>
</comment>
<gene>
    <name evidence="1" type="ORF">Pint_26478</name>
</gene>
<proteinExistence type="predicted"/>
<protein>
    <submittedName>
        <fullName evidence="1">Uncharacterized protein</fullName>
    </submittedName>
</protein>
<name>A0ACC0YFR2_9ROSI</name>
<organism evidence="1 2">
    <name type="scientific">Pistacia integerrima</name>
    <dbReference type="NCBI Taxonomy" id="434235"/>
    <lineage>
        <taxon>Eukaryota</taxon>
        <taxon>Viridiplantae</taxon>
        <taxon>Streptophyta</taxon>
        <taxon>Embryophyta</taxon>
        <taxon>Tracheophyta</taxon>
        <taxon>Spermatophyta</taxon>
        <taxon>Magnoliopsida</taxon>
        <taxon>eudicotyledons</taxon>
        <taxon>Gunneridae</taxon>
        <taxon>Pentapetalae</taxon>
        <taxon>rosids</taxon>
        <taxon>malvids</taxon>
        <taxon>Sapindales</taxon>
        <taxon>Anacardiaceae</taxon>
        <taxon>Pistacia</taxon>
    </lineage>
</organism>
<evidence type="ECO:0000313" key="1">
    <source>
        <dbReference type="EMBL" id="KAJ0035758.1"/>
    </source>
</evidence>
<sequence length="48" mass="5565">MANINLLRRIIKETQCLFSEPVPQISASPLEDNMRYFNLKIFGPTQLL</sequence>
<evidence type="ECO:0000313" key="2">
    <source>
        <dbReference type="Proteomes" id="UP001163603"/>
    </source>
</evidence>
<keyword evidence="2" id="KW-1185">Reference proteome</keyword>
<dbReference type="Proteomes" id="UP001163603">
    <property type="component" value="Chromosome 7"/>
</dbReference>
<dbReference type="EMBL" id="CM047742">
    <property type="protein sequence ID" value="KAJ0035758.1"/>
    <property type="molecule type" value="Genomic_DNA"/>
</dbReference>
<reference evidence="2" key="1">
    <citation type="journal article" date="2023" name="G3 (Bethesda)">
        <title>Genome assembly and association tests identify interacting loci associated with vigor, precocity, and sex in interspecific pistachio rootstocks.</title>
        <authorList>
            <person name="Palmer W."/>
            <person name="Jacygrad E."/>
            <person name="Sagayaradj S."/>
            <person name="Cavanaugh K."/>
            <person name="Han R."/>
            <person name="Bertier L."/>
            <person name="Beede B."/>
            <person name="Kafkas S."/>
            <person name="Golino D."/>
            <person name="Preece J."/>
            <person name="Michelmore R."/>
        </authorList>
    </citation>
    <scope>NUCLEOTIDE SEQUENCE [LARGE SCALE GENOMIC DNA]</scope>
</reference>